<evidence type="ECO:0000256" key="1">
    <source>
        <dbReference type="SAM" id="MobiDB-lite"/>
    </source>
</evidence>
<organism evidence="2 3">
    <name type="scientific">Helicoverpa armigera</name>
    <name type="common">Cotton bollworm</name>
    <name type="synonym">Heliothis armigera</name>
    <dbReference type="NCBI Taxonomy" id="29058"/>
    <lineage>
        <taxon>Eukaryota</taxon>
        <taxon>Metazoa</taxon>
        <taxon>Ecdysozoa</taxon>
        <taxon>Arthropoda</taxon>
        <taxon>Hexapoda</taxon>
        <taxon>Insecta</taxon>
        <taxon>Pterygota</taxon>
        <taxon>Neoptera</taxon>
        <taxon>Endopterygota</taxon>
        <taxon>Lepidoptera</taxon>
        <taxon>Glossata</taxon>
        <taxon>Ditrysia</taxon>
        <taxon>Noctuoidea</taxon>
        <taxon>Noctuidae</taxon>
        <taxon>Heliothinae</taxon>
        <taxon>Helicoverpa</taxon>
    </lineage>
</organism>
<feature type="compositionally biased region" description="Polar residues" evidence="1">
    <location>
        <begin position="187"/>
        <end position="202"/>
    </location>
</feature>
<dbReference type="AlphaFoldDB" id="A0A2W1B1S6"/>
<dbReference type="Proteomes" id="UP000249218">
    <property type="component" value="Unassembled WGS sequence"/>
</dbReference>
<protein>
    <submittedName>
        <fullName evidence="2">Uncharacterized protein</fullName>
    </submittedName>
</protein>
<keyword evidence="3" id="KW-1185">Reference proteome</keyword>
<feature type="region of interest" description="Disordered" evidence="1">
    <location>
        <begin position="380"/>
        <end position="403"/>
    </location>
</feature>
<proteinExistence type="predicted"/>
<sequence length="498" mass="55921">MQHPKNESKIPIPPNLLKNFNVYDILEPQKNTAKISDGAKVDKLIDIDDCSKDSGVASLDLNASFFDKNRDYDLVDLFQNIFVTPQHIKQKDTDGIEVDGASSFLGSDYVEHPPGFDRFLDMLESGEKIDWTNLGQDKTETISDLKHDFIEETPRVLVPKVFDDPVKDPDELVREVLTQKTLERLGDSSTTTRQSPKLQTDSPKILGNTVHASTLKSDSPKKNKSVPLSEITTDFSRFNLNNTFNNSKLESGSNEVISEVTTDFSRYNLNNSFTNSKFEYGSNEVKPRPEPKPSPVDSQISNSLTSFTVKAIQKDEKIYKKKRQQKPDHLKATYTKGPDFYEKSVVLPQIMARLTARLDYLEEIANQKKRLILDGGSSNGACTASTREEEKTKASYSDPPLNVQTKILNKPSTSGISSLKTPVVKDPGLCNIRRTFTAEKVLGSTSSHTTQKPSTSENREFGKLSPIVLMEDCNKERLKAFKQSQRFIEFVLDGKHKP</sequence>
<reference evidence="2 3" key="1">
    <citation type="journal article" date="2017" name="BMC Biol.">
        <title>Genomic innovations, transcriptional plasticity and gene loss underlying the evolution and divergence of two highly polyphagous and invasive Helicoverpa pest species.</title>
        <authorList>
            <person name="Pearce S.L."/>
            <person name="Clarke D.F."/>
            <person name="East P.D."/>
            <person name="Elfekih S."/>
            <person name="Gordon K.H."/>
            <person name="Jermiin L.S."/>
            <person name="McGaughran A."/>
            <person name="Oakeshott J.G."/>
            <person name="Papanikolaou A."/>
            <person name="Perera O.P."/>
            <person name="Rane R.V."/>
            <person name="Richards S."/>
            <person name="Tay W.T."/>
            <person name="Walsh T.K."/>
            <person name="Anderson A."/>
            <person name="Anderson C.J."/>
            <person name="Asgari S."/>
            <person name="Board P.G."/>
            <person name="Bretschneider A."/>
            <person name="Campbell P.M."/>
            <person name="Chertemps T."/>
            <person name="Christeller J.T."/>
            <person name="Coppin C.W."/>
            <person name="Downes S.J."/>
            <person name="Duan G."/>
            <person name="Farnsworth C.A."/>
            <person name="Good R.T."/>
            <person name="Han L.B."/>
            <person name="Han Y.C."/>
            <person name="Hatje K."/>
            <person name="Horne I."/>
            <person name="Huang Y.P."/>
            <person name="Hughes D.S."/>
            <person name="Jacquin-Joly E."/>
            <person name="James W."/>
            <person name="Jhangiani S."/>
            <person name="Kollmar M."/>
            <person name="Kuwar S.S."/>
            <person name="Li S."/>
            <person name="Liu N.Y."/>
            <person name="Maibeche M.T."/>
            <person name="Miller J.R."/>
            <person name="Montagne N."/>
            <person name="Perry T."/>
            <person name="Qu J."/>
            <person name="Song S.V."/>
            <person name="Sutton G.G."/>
            <person name="Vogel H."/>
            <person name="Walenz B.P."/>
            <person name="Xu W."/>
            <person name="Zhang H.J."/>
            <person name="Zou Z."/>
            <person name="Batterham P."/>
            <person name="Edwards O.R."/>
            <person name="Feyereisen R."/>
            <person name="Gibbs R.A."/>
            <person name="Heckel D.G."/>
            <person name="McGrath A."/>
            <person name="Robin C."/>
            <person name="Scherer S.E."/>
            <person name="Worley K.C."/>
            <person name="Wu Y.D."/>
        </authorList>
    </citation>
    <scope>NUCLEOTIDE SEQUENCE [LARGE SCALE GENOMIC DNA]</scope>
    <source>
        <strain evidence="2">Harm_GR_Male_#8</strain>
        <tissue evidence="2">Whole organism</tissue>
    </source>
</reference>
<feature type="region of interest" description="Disordered" evidence="1">
    <location>
        <begin position="276"/>
        <end position="301"/>
    </location>
</feature>
<accession>A0A2W1B1S6</accession>
<gene>
    <name evidence="2" type="primary">HaOG214807</name>
    <name evidence="2" type="ORF">B5X24_HaOG214807</name>
</gene>
<feature type="region of interest" description="Disordered" evidence="1">
    <location>
        <begin position="184"/>
        <end position="208"/>
    </location>
</feature>
<evidence type="ECO:0000313" key="2">
    <source>
        <dbReference type="EMBL" id="PZC70839.1"/>
    </source>
</evidence>
<dbReference type="EMBL" id="KZ150447">
    <property type="protein sequence ID" value="PZC70839.1"/>
    <property type="molecule type" value="Genomic_DNA"/>
</dbReference>
<evidence type="ECO:0000313" key="3">
    <source>
        <dbReference type="Proteomes" id="UP000249218"/>
    </source>
</evidence>
<name>A0A2W1B1S6_HELAM</name>
<dbReference type="OrthoDB" id="7482872at2759"/>